<evidence type="ECO:0000256" key="4">
    <source>
        <dbReference type="ARBA" id="ARBA00022490"/>
    </source>
</evidence>
<dbReference type="GO" id="GO:0005634">
    <property type="term" value="C:nucleus"/>
    <property type="evidence" value="ECO:0007669"/>
    <property type="project" value="UniProtKB-SubCell"/>
</dbReference>
<dbReference type="AlphaFoldDB" id="A0A087UVH4"/>
<evidence type="ECO:0000313" key="7">
    <source>
        <dbReference type="EMBL" id="KFM81363.1"/>
    </source>
</evidence>
<dbReference type="GO" id="GO:0005737">
    <property type="term" value="C:cytoplasm"/>
    <property type="evidence" value="ECO:0007669"/>
    <property type="project" value="UniProtKB-SubCell"/>
</dbReference>
<dbReference type="PANTHER" id="PTHR21664:SF1">
    <property type="entry name" value="NUDC DOMAIN-CONTAINING PROTEIN 1"/>
    <property type="match status" value="1"/>
</dbReference>
<evidence type="ECO:0000256" key="2">
    <source>
        <dbReference type="ARBA" id="ARBA00004496"/>
    </source>
</evidence>
<proteinExistence type="predicted"/>
<dbReference type="SUPFAM" id="SSF49764">
    <property type="entry name" value="HSP20-like chaperones"/>
    <property type="match status" value="1"/>
</dbReference>
<feature type="non-terminal residue" evidence="7">
    <location>
        <position position="380"/>
    </location>
</feature>
<dbReference type="EMBL" id="KK121844">
    <property type="protein sequence ID" value="KFM81363.1"/>
    <property type="molecule type" value="Genomic_DNA"/>
</dbReference>
<organism evidence="7 8">
    <name type="scientific">Stegodyphus mimosarum</name>
    <name type="common">African social velvet spider</name>
    <dbReference type="NCBI Taxonomy" id="407821"/>
    <lineage>
        <taxon>Eukaryota</taxon>
        <taxon>Metazoa</taxon>
        <taxon>Ecdysozoa</taxon>
        <taxon>Arthropoda</taxon>
        <taxon>Chelicerata</taxon>
        <taxon>Arachnida</taxon>
        <taxon>Araneae</taxon>
        <taxon>Araneomorphae</taxon>
        <taxon>Entelegynae</taxon>
        <taxon>Eresoidea</taxon>
        <taxon>Eresidae</taxon>
        <taxon>Stegodyphus</taxon>
    </lineage>
</organism>
<dbReference type="Pfam" id="PF04969">
    <property type="entry name" value="CS"/>
    <property type="match status" value="1"/>
</dbReference>
<dbReference type="Gene3D" id="2.60.40.790">
    <property type="match status" value="1"/>
</dbReference>
<dbReference type="InterPro" id="IPR008978">
    <property type="entry name" value="HSP20-like_chaperone"/>
</dbReference>
<dbReference type="InterPro" id="IPR007052">
    <property type="entry name" value="CS_dom"/>
</dbReference>
<dbReference type="OrthoDB" id="428655at2759"/>
<dbReference type="PROSITE" id="PS51203">
    <property type="entry name" value="CS"/>
    <property type="match status" value="1"/>
</dbReference>
<dbReference type="STRING" id="407821.A0A087UVH4"/>
<evidence type="ECO:0000256" key="3">
    <source>
        <dbReference type="ARBA" id="ARBA00018915"/>
    </source>
</evidence>
<evidence type="ECO:0000256" key="5">
    <source>
        <dbReference type="ARBA" id="ARBA00023242"/>
    </source>
</evidence>
<reference evidence="7 8" key="1">
    <citation type="submission" date="2013-11" db="EMBL/GenBank/DDBJ databases">
        <title>Genome sequencing of Stegodyphus mimosarum.</title>
        <authorList>
            <person name="Bechsgaard J."/>
        </authorList>
    </citation>
    <scope>NUCLEOTIDE SEQUENCE [LARGE SCALE GENOMIC DNA]</scope>
</reference>
<dbReference type="InterPro" id="IPR037895">
    <property type="entry name" value="NUDCD1"/>
</dbReference>
<sequence length="380" mass="42794">MWNSMGQDGRLAGPKSVWEIPVDSYMLGNVTICFPGAEWAILCDGKEHLHVLYTPSRAAGEPWLCYHSLNLGKNNSCYILHAIHRSMPGSQQIDCIVSSVEDKSCLPEDVTFSQKSTFIAVLEWISLRCAQNIQVWTKKRTRKLASPSFPEYAAIDSVGDAICVISQGHFVMFYDSNGLSKAQKVEEQDPKPPLYTYIQTPEDITVYFRLPQHIKKTDIQIKFLPLHIEVSLQGKCVLSGQLGNYIDTGKSTWIMDGEKLEVILSKSETGLMWQELVKGNIQGEELMDPALINEIHSRLAHLTSETEAAPSDKVPFNLAQLEECDLSNEPLTFQRIDGNQHCETHRVHMGGHQWLFSQQICPESLPAVCLRHDVDGILWQ</sequence>
<feature type="domain" description="CS" evidence="6">
    <location>
        <begin position="190"/>
        <end position="277"/>
    </location>
</feature>
<dbReference type="Proteomes" id="UP000054359">
    <property type="component" value="Unassembled WGS sequence"/>
</dbReference>
<comment type="subcellular location">
    <subcellularLocation>
        <location evidence="2">Cytoplasm</location>
    </subcellularLocation>
    <subcellularLocation>
        <location evidence="1">Nucleus</location>
    </subcellularLocation>
</comment>
<evidence type="ECO:0000256" key="1">
    <source>
        <dbReference type="ARBA" id="ARBA00004123"/>
    </source>
</evidence>
<protein>
    <recommendedName>
        <fullName evidence="3">NudC domain-containing protein 1</fullName>
    </recommendedName>
</protein>
<accession>A0A087UVH4</accession>
<name>A0A087UVH4_STEMI</name>
<keyword evidence="4" id="KW-0963">Cytoplasm</keyword>
<keyword evidence="8" id="KW-1185">Reference proteome</keyword>
<evidence type="ECO:0000259" key="6">
    <source>
        <dbReference type="PROSITE" id="PS51203"/>
    </source>
</evidence>
<gene>
    <name evidence="7" type="ORF">X975_13257</name>
</gene>
<keyword evidence="5" id="KW-0539">Nucleus</keyword>
<dbReference type="PANTHER" id="PTHR21664">
    <property type="entry name" value="CHRONIC MYELOGENOUS LEUKEMIA TUMOR ANTIGEN 66"/>
    <property type="match status" value="1"/>
</dbReference>
<evidence type="ECO:0000313" key="8">
    <source>
        <dbReference type="Proteomes" id="UP000054359"/>
    </source>
</evidence>
<dbReference type="CDD" id="cd06467">
    <property type="entry name" value="p23_NUDC_like"/>
    <property type="match status" value="1"/>
</dbReference>
<dbReference type="OMA" id="XLEISLI"/>